<feature type="domain" description="N-acetyltransferase" evidence="1">
    <location>
        <begin position="7"/>
        <end position="196"/>
    </location>
</feature>
<proteinExistence type="predicted"/>
<evidence type="ECO:0000313" key="2">
    <source>
        <dbReference type="EMBL" id="EAV42817.1"/>
    </source>
</evidence>
<evidence type="ECO:0000313" key="3">
    <source>
        <dbReference type="Proteomes" id="UP000004848"/>
    </source>
</evidence>
<dbReference type="Proteomes" id="UP000004848">
    <property type="component" value="Unassembled WGS sequence"/>
</dbReference>
<protein>
    <submittedName>
        <fullName evidence="2">GCN5-related N-acetyltransferase</fullName>
    </submittedName>
</protein>
<dbReference type="RefSeq" id="WP_006936316.1">
    <property type="nucleotide sequence ID" value="NZ_AAUW01000012.1"/>
</dbReference>
<dbReference type="eggNOG" id="COG0456">
    <property type="taxonomic scope" value="Bacteria"/>
</dbReference>
<reference evidence="2 3" key="1">
    <citation type="submission" date="2006-05" db="EMBL/GenBank/DDBJ databases">
        <authorList>
            <person name="King G."/>
            <person name="Ferriera S."/>
            <person name="Johnson J."/>
            <person name="Kravitz S."/>
            <person name="Beeson K."/>
            <person name="Sutton G."/>
            <person name="Rogers Y.-H."/>
            <person name="Friedman R."/>
            <person name="Frazier M."/>
            <person name="Venter J.C."/>
        </authorList>
    </citation>
    <scope>NUCLEOTIDE SEQUENCE [LARGE SCALE GENOMIC DNA]</scope>
    <source>
        <strain evidence="3">ATCC 25650 / DSM 13394 / JCM 20685 / NBRC 16684 / NCIMB 2208 / IAM 12614 / B1</strain>
    </source>
</reference>
<dbReference type="CDD" id="cd04301">
    <property type="entry name" value="NAT_SF"/>
    <property type="match status" value="1"/>
</dbReference>
<sequence>MTHNDLVHIQVATPERWADLVDLFGPERGASGGCWCMWPFLRGKDWKAMTREERRDAFQQKVDAGPAPGLLAYRGSLAVGWIALGPRSQYLRFLLGKTSQPLPEDSEQAIETTHAVTCFYIRKGHRGTGLMSLLLDAAIAHAREEGARQMDACPMETDKPLQWGEGFVGIADVFRRAGFVEIARRSPKRPLMRKTL</sequence>
<dbReference type="SUPFAM" id="SSF55729">
    <property type="entry name" value="Acyl-CoA N-acyltransferases (Nat)"/>
    <property type="match status" value="1"/>
</dbReference>
<dbReference type="Gene3D" id="3.40.630.30">
    <property type="match status" value="1"/>
</dbReference>
<dbReference type="GeneID" id="68847656"/>
<name>A0NWA1_ROSAI</name>
<dbReference type="Pfam" id="PF00583">
    <property type="entry name" value="Acetyltransf_1"/>
    <property type="match status" value="1"/>
</dbReference>
<dbReference type="InterPro" id="IPR016181">
    <property type="entry name" value="Acyl_CoA_acyltransferase"/>
</dbReference>
<dbReference type="InterPro" id="IPR000182">
    <property type="entry name" value="GNAT_dom"/>
</dbReference>
<dbReference type="OrthoDB" id="8894819at2"/>
<dbReference type="EMBL" id="AAUW01000012">
    <property type="protein sequence ID" value="EAV42817.1"/>
    <property type="molecule type" value="Genomic_DNA"/>
</dbReference>
<comment type="caution">
    <text evidence="2">The sequence shown here is derived from an EMBL/GenBank/DDBJ whole genome shotgun (WGS) entry which is preliminary data.</text>
</comment>
<keyword evidence="2" id="KW-0808">Transferase</keyword>
<evidence type="ECO:0000259" key="1">
    <source>
        <dbReference type="PROSITE" id="PS51186"/>
    </source>
</evidence>
<organism evidence="2 3">
    <name type="scientific">Roseibium aggregatum (strain ATCC 25650 / DSM 13394 / JCM 20685 / NBRC 16684 / NCIMB 2208 / IAM 12614 / B1)</name>
    <name type="common">Stappia aggregata</name>
    <dbReference type="NCBI Taxonomy" id="384765"/>
    <lineage>
        <taxon>Bacteria</taxon>
        <taxon>Pseudomonadati</taxon>
        <taxon>Pseudomonadota</taxon>
        <taxon>Alphaproteobacteria</taxon>
        <taxon>Hyphomicrobiales</taxon>
        <taxon>Stappiaceae</taxon>
        <taxon>Roseibium</taxon>
    </lineage>
</organism>
<gene>
    <name evidence="2" type="ORF">SIAM614_15772</name>
</gene>
<dbReference type="GO" id="GO:0016747">
    <property type="term" value="F:acyltransferase activity, transferring groups other than amino-acyl groups"/>
    <property type="evidence" value="ECO:0007669"/>
    <property type="project" value="InterPro"/>
</dbReference>
<dbReference type="AlphaFoldDB" id="A0NWA1"/>
<dbReference type="PROSITE" id="PS51186">
    <property type="entry name" value="GNAT"/>
    <property type="match status" value="1"/>
</dbReference>
<accession>A0NWA1</accession>